<dbReference type="InterPro" id="IPR029063">
    <property type="entry name" value="SAM-dependent_MTases_sf"/>
</dbReference>
<dbReference type="GO" id="GO:0003677">
    <property type="term" value="F:DNA binding"/>
    <property type="evidence" value="ECO:0007669"/>
    <property type="project" value="TreeGrafter"/>
</dbReference>
<evidence type="ECO:0000313" key="9">
    <source>
        <dbReference type="EMBL" id="AEK57897.1"/>
    </source>
</evidence>
<evidence type="ECO:0000313" key="10">
    <source>
        <dbReference type="Proteomes" id="UP000006135"/>
    </source>
</evidence>
<dbReference type="HOGENOM" id="CLU_006958_2_0_6"/>
<dbReference type="PROSITE" id="PS00095">
    <property type="entry name" value="C5_MTASE_2"/>
    <property type="match status" value="1"/>
</dbReference>
<dbReference type="PROSITE" id="PS51679">
    <property type="entry name" value="SAM_MT_C5"/>
    <property type="match status" value="1"/>
</dbReference>
<dbReference type="GO" id="GO:0009307">
    <property type="term" value="P:DNA restriction-modification system"/>
    <property type="evidence" value="ECO:0007669"/>
    <property type="project" value="UniProtKB-KW"/>
</dbReference>
<dbReference type="PANTHER" id="PTHR10629">
    <property type="entry name" value="CYTOSINE-SPECIFIC METHYLTRANSFERASE"/>
    <property type="match status" value="1"/>
</dbReference>
<evidence type="ECO:0000256" key="6">
    <source>
        <dbReference type="PROSITE-ProRule" id="PRU01016"/>
    </source>
</evidence>
<feature type="active site" evidence="6">
    <location>
        <position position="79"/>
    </location>
</feature>
<gene>
    <name evidence="9" type="ordered locus">Atc_1248</name>
</gene>
<dbReference type="STRING" id="990288.Atc_1248"/>
<dbReference type="InterPro" id="IPR050390">
    <property type="entry name" value="C5-Methyltransferase"/>
</dbReference>
<dbReference type="EMBL" id="CP002573">
    <property type="protein sequence ID" value="AEK57897.1"/>
    <property type="molecule type" value="Genomic_DNA"/>
</dbReference>
<dbReference type="Gene3D" id="3.90.120.10">
    <property type="entry name" value="DNA Methylase, subunit A, domain 2"/>
    <property type="match status" value="1"/>
</dbReference>
<dbReference type="NCBIfam" id="TIGR00675">
    <property type="entry name" value="dcm"/>
    <property type="match status" value="1"/>
</dbReference>
<dbReference type="RefSeq" id="WP_014002766.1">
    <property type="nucleotide sequence ID" value="NC_015850.1"/>
</dbReference>
<dbReference type="InterPro" id="IPR018117">
    <property type="entry name" value="C5_DNA_meth_AS"/>
</dbReference>
<dbReference type="REBASE" id="38163">
    <property type="entry name" value="M.AcaSM1ORF1248P"/>
</dbReference>
<proteinExistence type="inferred from homology"/>
<dbReference type="GO" id="GO:0044027">
    <property type="term" value="P:negative regulation of gene expression via chromosomal CpG island methylation"/>
    <property type="evidence" value="ECO:0007669"/>
    <property type="project" value="TreeGrafter"/>
</dbReference>
<evidence type="ECO:0000256" key="8">
    <source>
        <dbReference type="RuleBase" id="RU000417"/>
    </source>
</evidence>
<dbReference type="PROSITE" id="PS00094">
    <property type="entry name" value="C5_MTASE_1"/>
    <property type="match status" value="1"/>
</dbReference>
<comment type="similarity">
    <text evidence="6 7">Belongs to the class I-like SAM-binding methyltransferase superfamily. C5-methyltransferase family.</text>
</comment>
<dbReference type="PANTHER" id="PTHR10629:SF52">
    <property type="entry name" value="DNA (CYTOSINE-5)-METHYLTRANSFERASE 1"/>
    <property type="match status" value="1"/>
</dbReference>
<dbReference type="GeneID" id="92931237"/>
<evidence type="ECO:0000256" key="3">
    <source>
        <dbReference type="ARBA" id="ARBA00022691"/>
    </source>
</evidence>
<dbReference type="GO" id="GO:0032259">
    <property type="term" value="P:methylation"/>
    <property type="evidence" value="ECO:0007669"/>
    <property type="project" value="UniProtKB-KW"/>
</dbReference>
<evidence type="ECO:0000256" key="7">
    <source>
        <dbReference type="RuleBase" id="RU000416"/>
    </source>
</evidence>
<evidence type="ECO:0000256" key="4">
    <source>
        <dbReference type="ARBA" id="ARBA00022747"/>
    </source>
</evidence>
<dbReference type="Gene3D" id="3.40.50.150">
    <property type="entry name" value="Vaccinia Virus protein VP39"/>
    <property type="match status" value="1"/>
</dbReference>
<organism evidence="9 10">
    <name type="scientific">Acidithiobacillus caldus (strain SM-1)</name>
    <dbReference type="NCBI Taxonomy" id="990288"/>
    <lineage>
        <taxon>Bacteria</taxon>
        <taxon>Pseudomonadati</taxon>
        <taxon>Pseudomonadota</taxon>
        <taxon>Acidithiobacillia</taxon>
        <taxon>Acidithiobacillales</taxon>
        <taxon>Acidithiobacillaceae</taxon>
        <taxon>Acidithiobacillus</taxon>
    </lineage>
</organism>
<keyword evidence="2 6" id="KW-0808">Transferase</keyword>
<dbReference type="PRINTS" id="PR00105">
    <property type="entry name" value="C5METTRFRASE"/>
</dbReference>
<accession>F9ZMY8</accession>
<keyword evidence="1 6" id="KW-0489">Methyltransferase</keyword>
<name>F9ZMY8_ACICS</name>
<dbReference type="GO" id="GO:0003886">
    <property type="term" value="F:DNA (cytosine-5-)-methyltransferase activity"/>
    <property type="evidence" value="ECO:0007669"/>
    <property type="project" value="UniProtKB-EC"/>
</dbReference>
<keyword evidence="4" id="KW-0680">Restriction system</keyword>
<dbReference type="Proteomes" id="UP000006135">
    <property type="component" value="Chromosome"/>
</dbReference>
<dbReference type="Pfam" id="PF00145">
    <property type="entry name" value="DNA_methylase"/>
    <property type="match status" value="1"/>
</dbReference>
<dbReference type="InterPro" id="IPR001525">
    <property type="entry name" value="C5_MeTfrase"/>
</dbReference>
<dbReference type="OrthoDB" id="5288620at2"/>
<evidence type="ECO:0000256" key="1">
    <source>
        <dbReference type="ARBA" id="ARBA00022603"/>
    </source>
</evidence>
<dbReference type="AlphaFoldDB" id="F9ZMY8"/>
<dbReference type="SUPFAM" id="SSF53335">
    <property type="entry name" value="S-adenosyl-L-methionine-dependent methyltransferases"/>
    <property type="match status" value="1"/>
</dbReference>
<evidence type="ECO:0000256" key="5">
    <source>
        <dbReference type="ARBA" id="ARBA00047422"/>
    </source>
</evidence>
<dbReference type="KEGG" id="acu:Atc_1248"/>
<keyword evidence="10" id="KW-1185">Reference proteome</keyword>
<keyword evidence="3 6" id="KW-0949">S-adenosyl-L-methionine</keyword>
<evidence type="ECO:0000256" key="2">
    <source>
        <dbReference type="ARBA" id="ARBA00022679"/>
    </source>
</evidence>
<protein>
    <recommendedName>
        <fullName evidence="8">Cytosine-specific methyltransferase</fullName>
        <ecNumber evidence="8">2.1.1.37</ecNumber>
    </recommendedName>
</protein>
<sequence length="385" mass="42797">MRSVELFSGCGGLALGLSRAGFHHDLMVEWNEEAVATVHHNRRRNLRHIRDWPLEKRDVREITWGGFVGLDLVAGGPPCQPFSIGGKHRGHEDARDMWPEAIRAVRETRPRAFLFENVRGLARAAFADYLRWIVAHLRHPEMARKDGEDHAKHTQRLEACGLPASYRVLVLQVNAADYGAAQKRHRVIVAGVRADLAAELEPPPPTHSRERLLWDQWVSGEYWRRHGLAVPADSDIPATDRATVMRLRGQDARPPEKPWVTVRDALAGLGEPNGKANHVFQDGARTYPGHTGSPLDQPAKALKAGDHGVPGGENMMVRDDGSVRYFTTREAARLQGLPDTYHFPRSWTESMRQLGNAVPVQLSEAMGAWIAATLGEDDGARMAVA</sequence>
<reference evidence="9 10" key="1">
    <citation type="journal article" date="2011" name="J. Genet. Genomics">
        <title>Unraveling the Acidithiobacillus caldus complete genome and its central metabolisms for carbon assimilation.</title>
        <authorList>
            <person name="You X.Y."/>
            <person name="Guo X."/>
            <person name="Zheng H.J."/>
            <person name="Zhang M.J."/>
            <person name="Liu L.J."/>
            <person name="Zhu Y.Q."/>
            <person name="Zhu B."/>
            <person name="Wang S.Y."/>
            <person name="Zhao G.P."/>
            <person name="Poetsch A."/>
            <person name="Jiang C.Y."/>
            <person name="Liu S.J."/>
        </authorList>
    </citation>
    <scope>NUCLEOTIDE SEQUENCE [LARGE SCALE GENOMIC DNA]</scope>
    <source>
        <strain evidence="9 10">SM-1</strain>
    </source>
</reference>
<comment type="catalytic activity">
    <reaction evidence="5 8">
        <text>a 2'-deoxycytidine in DNA + S-adenosyl-L-methionine = a 5-methyl-2'-deoxycytidine in DNA + S-adenosyl-L-homocysteine + H(+)</text>
        <dbReference type="Rhea" id="RHEA:13681"/>
        <dbReference type="Rhea" id="RHEA-COMP:11369"/>
        <dbReference type="Rhea" id="RHEA-COMP:11370"/>
        <dbReference type="ChEBI" id="CHEBI:15378"/>
        <dbReference type="ChEBI" id="CHEBI:57856"/>
        <dbReference type="ChEBI" id="CHEBI:59789"/>
        <dbReference type="ChEBI" id="CHEBI:85452"/>
        <dbReference type="ChEBI" id="CHEBI:85454"/>
        <dbReference type="EC" id="2.1.1.37"/>
    </reaction>
</comment>
<dbReference type="EC" id="2.1.1.37" evidence="8"/>
<dbReference type="InterPro" id="IPR031303">
    <property type="entry name" value="C5_meth_CS"/>
</dbReference>